<accession>R1FKU1</accession>
<name>R1FKU1_9PSEU</name>
<dbReference type="AlphaFoldDB" id="R1FKU1"/>
<keyword evidence="3" id="KW-1185">Reference proteome</keyword>
<evidence type="ECO:0000313" key="3">
    <source>
        <dbReference type="Proteomes" id="UP000014139"/>
    </source>
</evidence>
<dbReference type="Proteomes" id="UP000014139">
    <property type="component" value="Unassembled WGS sequence"/>
</dbReference>
<evidence type="ECO:0000313" key="2">
    <source>
        <dbReference type="EMBL" id="EOD60172.1"/>
    </source>
</evidence>
<reference evidence="2 3" key="1">
    <citation type="submission" date="2013-02" db="EMBL/GenBank/DDBJ databases">
        <title>Draft genome sequence of Amycolatopsis vancoresmycina strain DSM 44592T.</title>
        <authorList>
            <person name="Kumar S."/>
            <person name="Kaur N."/>
            <person name="Kaur C."/>
            <person name="Raghava G.P.S."/>
            <person name="Mayilraj S."/>
        </authorList>
    </citation>
    <scope>NUCLEOTIDE SEQUENCE [LARGE SCALE GENOMIC DNA]</scope>
    <source>
        <strain evidence="2 3">DSM 44592</strain>
    </source>
</reference>
<organism evidence="2 3">
    <name type="scientific">Amycolatopsis vancoresmycina DSM 44592</name>
    <dbReference type="NCBI Taxonomy" id="1292037"/>
    <lineage>
        <taxon>Bacteria</taxon>
        <taxon>Bacillati</taxon>
        <taxon>Actinomycetota</taxon>
        <taxon>Actinomycetes</taxon>
        <taxon>Pseudonocardiales</taxon>
        <taxon>Pseudonocardiaceae</taxon>
        <taxon>Amycolatopsis</taxon>
    </lineage>
</organism>
<proteinExistence type="predicted"/>
<feature type="region of interest" description="Disordered" evidence="1">
    <location>
        <begin position="1"/>
        <end position="21"/>
    </location>
</feature>
<protein>
    <submittedName>
        <fullName evidence="2">Uncharacterized protein</fullName>
    </submittedName>
</protein>
<comment type="caution">
    <text evidence="2">The sequence shown here is derived from an EMBL/GenBank/DDBJ whole genome shotgun (WGS) entry which is preliminary data.</text>
</comment>
<dbReference type="EMBL" id="AOUO01000710">
    <property type="protein sequence ID" value="EOD60172.1"/>
    <property type="molecule type" value="Genomic_DNA"/>
</dbReference>
<sequence length="69" mass="7195">MDPAEAARWAKSVDRGRARDGDITGVPAELRIALGPPEALSRVDDRLPAFAGHVTANGPAPPVPARGTR</sequence>
<evidence type="ECO:0000256" key="1">
    <source>
        <dbReference type="SAM" id="MobiDB-lite"/>
    </source>
</evidence>
<gene>
    <name evidence="2" type="ORF">H480_41010</name>
</gene>
<feature type="compositionally biased region" description="Basic and acidic residues" evidence="1">
    <location>
        <begin position="11"/>
        <end position="21"/>
    </location>
</feature>